<feature type="domain" description="Cathepsin propeptide inhibitor" evidence="10">
    <location>
        <begin position="90"/>
        <end position="149"/>
    </location>
</feature>
<dbReference type="Pfam" id="PF00112">
    <property type="entry name" value="Peptidase_C1"/>
    <property type="match status" value="1"/>
</dbReference>
<evidence type="ECO:0000256" key="1">
    <source>
        <dbReference type="ARBA" id="ARBA00008455"/>
    </source>
</evidence>
<evidence type="ECO:0000313" key="12">
    <source>
        <dbReference type="Proteomes" id="UP000024404"/>
    </source>
</evidence>
<dbReference type="InterPro" id="IPR039417">
    <property type="entry name" value="Peptidase_C1A_papain-like"/>
</dbReference>
<dbReference type="EnsemblMetazoa" id="OVOC5843.1">
    <property type="protein sequence ID" value="OVOC5843.1"/>
    <property type="gene ID" value="WBGene00242652"/>
</dbReference>
<proteinExistence type="inferred from homology"/>
<evidence type="ECO:0000256" key="3">
    <source>
        <dbReference type="ARBA" id="ARBA00022801"/>
    </source>
</evidence>
<keyword evidence="3" id="KW-0378">Hydrolase</keyword>
<keyword evidence="4" id="KW-0788">Thiol protease</keyword>
<keyword evidence="5" id="KW-0865">Zymogen</keyword>
<dbReference type="SUPFAM" id="SSF54001">
    <property type="entry name" value="Cysteine proteinases"/>
    <property type="match status" value="1"/>
</dbReference>
<evidence type="ECO:0000256" key="6">
    <source>
        <dbReference type="ARBA" id="ARBA00023157"/>
    </source>
</evidence>
<feature type="domain" description="Peptidase C1A papain C-terminal" evidence="9">
    <location>
        <begin position="184"/>
        <end position="397"/>
    </location>
</feature>
<dbReference type="EMBL" id="CMVM020000161">
    <property type="status" value="NOT_ANNOTATED_CDS"/>
    <property type="molecule type" value="Genomic_DNA"/>
</dbReference>
<dbReference type="InterPro" id="IPR013201">
    <property type="entry name" value="Prot_inhib_I29"/>
</dbReference>
<keyword evidence="2" id="KW-0645">Protease</keyword>
<reference evidence="12" key="1">
    <citation type="submission" date="2013-10" db="EMBL/GenBank/DDBJ databases">
        <title>Genome sequencing of Onchocerca volvulus.</title>
        <authorList>
            <person name="Cotton J."/>
            <person name="Tsai J."/>
            <person name="Stanley E."/>
            <person name="Tracey A."/>
            <person name="Holroyd N."/>
            <person name="Lustigman S."/>
            <person name="Berriman M."/>
        </authorList>
    </citation>
    <scope>NUCLEOTIDE SEQUENCE</scope>
</reference>
<reference evidence="11" key="2">
    <citation type="submission" date="2022-06" db="UniProtKB">
        <authorList>
            <consortium name="EnsemblMetazoa"/>
        </authorList>
    </citation>
    <scope>IDENTIFICATION</scope>
</reference>
<dbReference type="InterPro" id="IPR038765">
    <property type="entry name" value="Papain-like_cys_pep_sf"/>
</dbReference>
<dbReference type="PROSITE" id="PS00640">
    <property type="entry name" value="THIOL_PROTEASE_ASN"/>
    <property type="match status" value="1"/>
</dbReference>
<protein>
    <recommendedName>
        <fullName evidence="7">Cathepsin L-like</fullName>
    </recommendedName>
</protein>
<dbReference type="CDD" id="cd02248">
    <property type="entry name" value="Peptidase_C1A"/>
    <property type="match status" value="1"/>
</dbReference>
<dbReference type="InterPro" id="IPR013128">
    <property type="entry name" value="Peptidase_C1A"/>
</dbReference>
<evidence type="ECO:0000259" key="10">
    <source>
        <dbReference type="SMART" id="SM00848"/>
    </source>
</evidence>
<dbReference type="PANTHER" id="PTHR12411">
    <property type="entry name" value="CYSTEINE PROTEASE FAMILY C1-RELATED"/>
    <property type="match status" value="1"/>
</dbReference>
<dbReference type="InterPro" id="IPR000668">
    <property type="entry name" value="Peptidase_C1A_C"/>
</dbReference>
<keyword evidence="12" id="KW-1185">Reference proteome</keyword>
<dbReference type="PROSITE" id="PS00139">
    <property type="entry name" value="THIOL_PROTEASE_CYS"/>
    <property type="match status" value="1"/>
</dbReference>
<dbReference type="SMART" id="SM00645">
    <property type="entry name" value="Pept_C1"/>
    <property type="match status" value="1"/>
</dbReference>
<evidence type="ECO:0000256" key="8">
    <source>
        <dbReference type="SAM" id="SignalP"/>
    </source>
</evidence>
<feature type="chain" id="PRO_5035839150" description="Cathepsin L-like" evidence="8">
    <location>
        <begin position="21"/>
        <end position="397"/>
    </location>
</feature>
<dbReference type="GO" id="GO:0008234">
    <property type="term" value="F:cysteine-type peptidase activity"/>
    <property type="evidence" value="ECO:0007669"/>
    <property type="project" value="UniProtKB-KW"/>
</dbReference>
<evidence type="ECO:0000256" key="4">
    <source>
        <dbReference type="ARBA" id="ARBA00022807"/>
    </source>
</evidence>
<dbReference type="FunFam" id="3.90.70.10:FF:000006">
    <property type="entry name" value="Cathepsin S"/>
    <property type="match status" value="1"/>
</dbReference>
<comment type="similarity">
    <text evidence="1">Belongs to the peptidase C1 family.</text>
</comment>
<evidence type="ECO:0000256" key="5">
    <source>
        <dbReference type="ARBA" id="ARBA00023145"/>
    </source>
</evidence>
<evidence type="ECO:0000256" key="7">
    <source>
        <dbReference type="ARBA" id="ARBA00069138"/>
    </source>
</evidence>
<dbReference type="InterPro" id="IPR025661">
    <property type="entry name" value="Pept_asp_AS"/>
</dbReference>
<evidence type="ECO:0000259" key="9">
    <source>
        <dbReference type="SMART" id="SM00645"/>
    </source>
</evidence>
<organism evidence="11 12">
    <name type="scientific">Onchocerca volvulus</name>
    <dbReference type="NCBI Taxonomy" id="6282"/>
    <lineage>
        <taxon>Eukaryota</taxon>
        <taxon>Metazoa</taxon>
        <taxon>Ecdysozoa</taxon>
        <taxon>Nematoda</taxon>
        <taxon>Chromadorea</taxon>
        <taxon>Rhabditida</taxon>
        <taxon>Spirurina</taxon>
        <taxon>Spiruromorpha</taxon>
        <taxon>Filarioidea</taxon>
        <taxon>Onchocercidae</taxon>
        <taxon>Onchocerca</taxon>
    </lineage>
</organism>
<keyword evidence="6" id="KW-1015">Disulfide bond</keyword>
<dbReference type="InterPro" id="IPR000169">
    <property type="entry name" value="Pept_cys_AS"/>
</dbReference>
<dbReference type="Proteomes" id="UP000024404">
    <property type="component" value="Unassembled WGS sequence"/>
</dbReference>
<feature type="signal peptide" evidence="8">
    <location>
        <begin position="1"/>
        <end position="20"/>
    </location>
</feature>
<name>A0A8R1XZ90_ONCVO</name>
<sequence length="397" mass="45124">MLRIIALLIILAILVDFIVAIKDEVQQLREVLGMFDQDYKQGNVTRLTLDFQTAMKEYGDGFKSTVLQSFLKKMEDNGELNVMEKLETEWNDYVTALGKHYDSSETNLRMAIFESNELITEAINRKYKQGLISYTAGLNDMADLTDEEFRLMNGFLPLNETYRARRYAANNYGLFFTYNNSEALPKRVDWRNSGIVTPVKAQGLCGSCYAFASAAALEAYHKRKTGRLVDLSPQNILECTWKFGNKGCRGGFMNPVFVYASTNGISTLKHYPYVGTDKYPCSWRPELVEATDRGYYHIPRGDERALQYAVAKGPVVVGISGYHDSFKNYRSGIYTNHKCKTPNHAVLVVGYGTSRKNEDYWIIKNSWGQSWGRNGFGYLARNKGNMCQIATMASFPR</sequence>
<keyword evidence="8" id="KW-0732">Signal</keyword>
<dbReference type="GO" id="GO:0006508">
    <property type="term" value="P:proteolysis"/>
    <property type="evidence" value="ECO:0007669"/>
    <property type="project" value="UniProtKB-KW"/>
</dbReference>
<dbReference type="SMART" id="SM00848">
    <property type="entry name" value="Inhibitor_I29"/>
    <property type="match status" value="1"/>
</dbReference>
<dbReference type="Pfam" id="PF08246">
    <property type="entry name" value="Inhibitor_I29"/>
    <property type="match status" value="1"/>
</dbReference>
<dbReference type="PRINTS" id="PR00705">
    <property type="entry name" value="PAPAIN"/>
</dbReference>
<accession>A0A8R1XZ90</accession>
<dbReference type="AlphaFoldDB" id="A0A8R1XZ90"/>
<evidence type="ECO:0000256" key="2">
    <source>
        <dbReference type="ARBA" id="ARBA00022670"/>
    </source>
</evidence>
<dbReference type="Gene3D" id="3.90.70.10">
    <property type="entry name" value="Cysteine proteinases"/>
    <property type="match status" value="1"/>
</dbReference>
<evidence type="ECO:0000313" key="11">
    <source>
        <dbReference type="EnsemblMetazoa" id="OVOC5843.1"/>
    </source>
</evidence>